<dbReference type="Pfam" id="PF01551">
    <property type="entry name" value="Peptidase_M23"/>
    <property type="match status" value="1"/>
</dbReference>
<evidence type="ECO:0000259" key="1">
    <source>
        <dbReference type="Pfam" id="PF01551"/>
    </source>
</evidence>
<protein>
    <recommendedName>
        <fullName evidence="1">M23ase beta-sheet core domain-containing protein</fullName>
    </recommendedName>
</protein>
<accession>A0A6J4V901</accession>
<dbReference type="GO" id="GO:0004222">
    <property type="term" value="F:metalloendopeptidase activity"/>
    <property type="evidence" value="ECO:0007669"/>
    <property type="project" value="TreeGrafter"/>
</dbReference>
<dbReference type="InterPro" id="IPR016047">
    <property type="entry name" value="M23ase_b-sheet_dom"/>
</dbReference>
<evidence type="ECO:0000313" key="2">
    <source>
        <dbReference type="EMBL" id="CAA9572093.1"/>
    </source>
</evidence>
<dbReference type="SUPFAM" id="SSF51261">
    <property type="entry name" value="Duplicated hybrid motif"/>
    <property type="match status" value="1"/>
</dbReference>
<name>A0A6J4V901_9BACT</name>
<dbReference type="PANTHER" id="PTHR21666:SF270">
    <property type="entry name" value="MUREIN HYDROLASE ACTIVATOR ENVC"/>
    <property type="match status" value="1"/>
</dbReference>
<proteinExistence type="predicted"/>
<organism evidence="2">
    <name type="scientific">uncultured Thermomicrobiales bacterium</name>
    <dbReference type="NCBI Taxonomy" id="1645740"/>
    <lineage>
        <taxon>Bacteria</taxon>
        <taxon>Pseudomonadati</taxon>
        <taxon>Thermomicrobiota</taxon>
        <taxon>Thermomicrobia</taxon>
        <taxon>Thermomicrobiales</taxon>
        <taxon>environmental samples</taxon>
    </lineage>
</organism>
<dbReference type="AlphaFoldDB" id="A0A6J4V901"/>
<sequence length="240" mass="24986">MIAIGEGEVVFAGSDYPGAVVIVRHAPDLFSMYGHLDYAVPVATGHTVSRGDRLGTVLQRADEFPSHLHFEVRTFLTTTEVNGDAPRYGFVCGPGCAPGPGYWPIGAPDLPADQGWLNPTHLIARRGIAAALTIGDAAVVVAADPSSPAAAVRSAPAETAERIGTLPLDPGTRFLLLDVSAGEEAPGGTSAEAYDLWYRLRIVDGVDGWVQAAVASDAETGSDGRPSTVRFDLLPALPSG</sequence>
<dbReference type="Gene3D" id="2.70.70.10">
    <property type="entry name" value="Glucose Permease (Domain IIA)"/>
    <property type="match status" value="1"/>
</dbReference>
<gene>
    <name evidence="2" type="ORF">AVDCRST_MAG19-2891</name>
</gene>
<dbReference type="PANTHER" id="PTHR21666">
    <property type="entry name" value="PEPTIDASE-RELATED"/>
    <property type="match status" value="1"/>
</dbReference>
<dbReference type="InterPro" id="IPR011055">
    <property type="entry name" value="Dup_hybrid_motif"/>
</dbReference>
<feature type="domain" description="M23ase beta-sheet core" evidence="1">
    <location>
        <begin position="2"/>
        <end position="74"/>
    </location>
</feature>
<dbReference type="CDD" id="cd12797">
    <property type="entry name" value="M23_peptidase"/>
    <property type="match status" value="1"/>
</dbReference>
<dbReference type="InterPro" id="IPR050570">
    <property type="entry name" value="Cell_wall_metabolism_enzyme"/>
</dbReference>
<reference evidence="2" key="1">
    <citation type="submission" date="2020-02" db="EMBL/GenBank/DDBJ databases">
        <authorList>
            <person name="Meier V. D."/>
        </authorList>
    </citation>
    <scope>NUCLEOTIDE SEQUENCE</scope>
    <source>
        <strain evidence="2">AVDCRST_MAG19</strain>
    </source>
</reference>
<dbReference type="EMBL" id="CADCWL010000148">
    <property type="protein sequence ID" value="CAA9572093.1"/>
    <property type="molecule type" value="Genomic_DNA"/>
</dbReference>